<dbReference type="EMBL" id="CP075371">
    <property type="protein sequence ID" value="QVT78592.1"/>
    <property type="molecule type" value="Genomic_DNA"/>
</dbReference>
<sequence>MHRWDPRCPPRDDVVHPVPVDPAGRAGPTRGQAAGPGWRRTSRGLFVPSSVSDELPEQRIAEQAARLPPGGAVTGWAACRLWGGSFFDGLAPDGRTRLPVPLDLGPVARLRPGAGALVVRTRLGPEQVTRGPARRTRRDRAVVDAMRLAPDLVEAVVAADMAMAAAISSPVRLARELLARPGLPGLRQVRAALRLASEHSRSPAETRLRLLAVGRAGLPAAVLVNCAVRDPAGRLLGVADLLDQEAGLVVEYDGAEHRGDRRSSRDAVKDEDLRDAGLEVTRVTGRDLHDPDLVVARLVRARARALVSRGPRRWVVTPPAPWVEAEITEREALERWHAGA</sequence>
<keyword evidence="3" id="KW-1185">Reference proteome</keyword>
<name>A0ABX8EET9_9ACTN</name>
<dbReference type="Proteomes" id="UP000679307">
    <property type="component" value="Chromosome"/>
</dbReference>
<gene>
    <name evidence="2" type="ORF">ENKNEFLB_00970</name>
</gene>
<feature type="compositionally biased region" description="Basic and acidic residues" evidence="1">
    <location>
        <begin position="1"/>
        <end position="15"/>
    </location>
</feature>
<reference evidence="2 3" key="1">
    <citation type="submission" date="2021-05" db="EMBL/GenBank/DDBJ databases">
        <title>Complete genome of Nocardioides aquaticus KCTC 9944T isolated from meromictic and hypersaline Ekho Lake, Antarctica.</title>
        <authorList>
            <person name="Hwang K."/>
            <person name="Kim K.M."/>
            <person name="Choe H."/>
        </authorList>
    </citation>
    <scope>NUCLEOTIDE SEQUENCE [LARGE SCALE GENOMIC DNA]</scope>
    <source>
        <strain evidence="2 3">KCTC 9944</strain>
    </source>
</reference>
<evidence type="ECO:0000313" key="2">
    <source>
        <dbReference type="EMBL" id="QVT78592.1"/>
    </source>
</evidence>
<evidence type="ECO:0000256" key="1">
    <source>
        <dbReference type="SAM" id="MobiDB-lite"/>
    </source>
</evidence>
<organism evidence="2 3">
    <name type="scientific">Nocardioides aquaticus</name>
    <dbReference type="NCBI Taxonomy" id="160826"/>
    <lineage>
        <taxon>Bacteria</taxon>
        <taxon>Bacillati</taxon>
        <taxon>Actinomycetota</taxon>
        <taxon>Actinomycetes</taxon>
        <taxon>Propionibacteriales</taxon>
        <taxon>Nocardioidaceae</taxon>
        <taxon>Nocardioides</taxon>
    </lineage>
</organism>
<feature type="region of interest" description="Disordered" evidence="1">
    <location>
        <begin position="1"/>
        <end position="43"/>
    </location>
</feature>
<accession>A0ABX8EET9</accession>
<proteinExistence type="predicted"/>
<evidence type="ECO:0000313" key="3">
    <source>
        <dbReference type="Proteomes" id="UP000679307"/>
    </source>
</evidence>
<evidence type="ECO:0008006" key="4">
    <source>
        <dbReference type="Google" id="ProtNLM"/>
    </source>
</evidence>
<protein>
    <recommendedName>
        <fullName evidence="4">DUF559 domain-containing protein</fullName>
    </recommendedName>
</protein>